<proteinExistence type="predicted"/>
<accession>A0ABQ7GW40</accession>
<dbReference type="Gene3D" id="3.30.1330.30">
    <property type="match status" value="1"/>
</dbReference>
<feature type="domain" description="tRNA/rRNA methyltransferase SpoU type" evidence="9">
    <location>
        <begin position="236"/>
        <end position="301"/>
    </location>
</feature>
<dbReference type="InterPro" id="IPR029064">
    <property type="entry name" value="Ribosomal_eL30-like_sf"/>
</dbReference>
<dbReference type="PANTHER" id="PTHR46103">
    <property type="entry name" value="RRNA METHYLTRANSFERASE 1, MITOCHONDRIAL"/>
    <property type="match status" value="1"/>
</dbReference>
<dbReference type="PANTHER" id="PTHR46103:SF1">
    <property type="entry name" value="RRNA METHYLTRANSFERASE 1, MITOCHONDRIAL"/>
    <property type="match status" value="1"/>
</dbReference>
<dbReference type="Proteomes" id="UP000815325">
    <property type="component" value="Unassembled WGS sequence"/>
</dbReference>
<comment type="subcellular location">
    <subcellularLocation>
        <location evidence="1">Mitochondrion</location>
    </subcellularLocation>
</comment>
<dbReference type="SUPFAM" id="SSF55315">
    <property type="entry name" value="L30e-like"/>
    <property type="match status" value="1"/>
</dbReference>
<keyword evidence="5" id="KW-0496">Mitochondrion</keyword>
<dbReference type="InterPro" id="IPR029028">
    <property type="entry name" value="Alpha/beta_knot_MTases"/>
</dbReference>
<evidence type="ECO:0000256" key="3">
    <source>
        <dbReference type="ARBA" id="ARBA00022679"/>
    </source>
</evidence>
<dbReference type="EMBL" id="MU069564">
    <property type="protein sequence ID" value="KAF5838832.1"/>
    <property type="molecule type" value="Genomic_DNA"/>
</dbReference>
<keyword evidence="12" id="KW-1185">Reference proteome</keyword>
<evidence type="ECO:0000256" key="2">
    <source>
        <dbReference type="ARBA" id="ARBA00022603"/>
    </source>
</evidence>
<keyword evidence="3" id="KW-0808">Transferase</keyword>
<evidence type="ECO:0000256" key="4">
    <source>
        <dbReference type="ARBA" id="ARBA00022946"/>
    </source>
</evidence>
<dbReference type="InterPro" id="IPR029026">
    <property type="entry name" value="tRNA_m1G_MTases_N"/>
</dbReference>
<evidence type="ECO:0000256" key="1">
    <source>
        <dbReference type="ARBA" id="ARBA00004173"/>
    </source>
</evidence>
<evidence type="ECO:0000259" key="10">
    <source>
        <dbReference type="Pfam" id="PF08032"/>
    </source>
</evidence>
<feature type="region of interest" description="Disordered" evidence="7">
    <location>
        <begin position="45"/>
        <end position="77"/>
    </location>
</feature>
<feature type="transmembrane region" description="Helical" evidence="8">
    <location>
        <begin position="301"/>
        <end position="319"/>
    </location>
</feature>
<evidence type="ECO:0000313" key="11">
    <source>
        <dbReference type="EMBL" id="KAF5838832.1"/>
    </source>
</evidence>
<dbReference type="Gene3D" id="3.40.1280.10">
    <property type="match status" value="2"/>
</dbReference>
<feature type="compositionally biased region" description="Low complexity" evidence="7">
    <location>
        <begin position="103"/>
        <end position="131"/>
    </location>
</feature>
<feature type="domain" description="RNA 2-O ribose methyltransferase substrate binding" evidence="10">
    <location>
        <begin position="166"/>
        <end position="210"/>
    </location>
</feature>
<keyword evidence="8" id="KW-0812">Transmembrane</keyword>
<dbReference type="InterPro" id="IPR047182">
    <property type="entry name" value="MRM1"/>
</dbReference>
<keyword evidence="8" id="KW-0472">Membrane</keyword>
<keyword evidence="8" id="KW-1133">Transmembrane helix</keyword>
<evidence type="ECO:0000313" key="12">
    <source>
        <dbReference type="Proteomes" id="UP000815325"/>
    </source>
</evidence>
<gene>
    <name evidence="11" type="ORF">DUNSADRAFT_2089</name>
</gene>
<dbReference type="InterPro" id="IPR013123">
    <property type="entry name" value="SpoU_subst-bd"/>
</dbReference>
<evidence type="ECO:0000259" key="9">
    <source>
        <dbReference type="Pfam" id="PF00588"/>
    </source>
</evidence>
<evidence type="ECO:0000256" key="6">
    <source>
        <dbReference type="ARBA" id="ARBA00034881"/>
    </source>
</evidence>
<reference evidence="11" key="1">
    <citation type="submission" date="2017-08" db="EMBL/GenBank/DDBJ databases">
        <authorList>
            <person name="Polle J.E."/>
            <person name="Barry K."/>
            <person name="Cushman J."/>
            <person name="Schmutz J."/>
            <person name="Tran D."/>
            <person name="Hathwaick L.T."/>
            <person name="Yim W.C."/>
            <person name="Jenkins J."/>
            <person name="Mckie-Krisberg Z.M."/>
            <person name="Prochnik S."/>
            <person name="Lindquist E."/>
            <person name="Dockter R.B."/>
            <person name="Adam C."/>
            <person name="Molina H."/>
            <person name="Bunkerborg J."/>
            <person name="Jin E."/>
            <person name="Buchheim M."/>
            <person name="Magnuson J."/>
        </authorList>
    </citation>
    <scope>NUCLEOTIDE SEQUENCE</scope>
    <source>
        <strain evidence="11">CCAP 19/18</strain>
    </source>
</reference>
<dbReference type="SUPFAM" id="SSF75217">
    <property type="entry name" value="alpha/beta knot"/>
    <property type="match status" value="1"/>
</dbReference>
<keyword evidence="2" id="KW-0489">Methyltransferase</keyword>
<dbReference type="Pfam" id="PF00588">
    <property type="entry name" value="SpoU_methylase"/>
    <property type="match status" value="1"/>
</dbReference>
<feature type="compositionally biased region" description="Low complexity" evidence="7">
    <location>
        <begin position="367"/>
        <end position="391"/>
    </location>
</feature>
<dbReference type="Pfam" id="PF08032">
    <property type="entry name" value="SpoU_sub_bind"/>
    <property type="match status" value="1"/>
</dbReference>
<feature type="compositionally biased region" description="Basic and acidic residues" evidence="7">
    <location>
        <begin position="402"/>
        <end position="416"/>
    </location>
</feature>
<evidence type="ECO:0000256" key="8">
    <source>
        <dbReference type="SAM" id="Phobius"/>
    </source>
</evidence>
<protein>
    <recommendedName>
        <fullName evidence="6">rRNA methyltransferase 1, mitochondrial</fullName>
    </recommendedName>
</protein>
<feature type="compositionally biased region" description="Basic and acidic residues" evidence="7">
    <location>
        <begin position="57"/>
        <end position="68"/>
    </location>
</feature>
<feature type="region of interest" description="Disordered" evidence="7">
    <location>
        <begin position="97"/>
        <end position="135"/>
    </location>
</feature>
<evidence type="ECO:0000256" key="5">
    <source>
        <dbReference type="ARBA" id="ARBA00023128"/>
    </source>
</evidence>
<evidence type="ECO:0000256" key="7">
    <source>
        <dbReference type="SAM" id="MobiDB-lite"/>
    </source>
</evidence>
<sequence>MHLQKIGFGGRLQGTQRTLPVAQLRIDQVRSQALSIKQQEQQDRWWTGGVGQVGGEGSEKEPRPERRRAAAANDWEEERGRGLTGYVSTYAAYADRRASQDYQRSPSSTQWSSSGGRGSSRSNRQQQEQQGAGYLSSVNRVWHSNDWKPARGRRVINEVRMLAMALQVRQALGLAQQRGVKISKVSRHELNTLSTDKVHQGLVLDCSPLAFTHLDKLPPADTVMREAAAVGAPPPVWVALDEVLDPQNFGAILRSCWCLGAAGMLVSAKNCAPLSPAVSKASAGAMEAAEVHAVKMLRDTLVVGVALLVLCVLALVLGANGNEGRGLRTNIRRVCTGLVRVDMGLQGRGFTGLGKPCQSSNGVPKVSSSANPSTSTTNASSSSSSRRSGPSYWGGNTGSEGEDGRSPDDFWDDRSSEGGQEQRGGQRGSPSVDSLNVSVATGILLHSLTAAAARHNAKRNSQGHS</sequence>
<feature type="region of interest" description="Disordered" evidence="7">
    <location>
        <begin position="354"/>
        <end position="434"/>
    </location>
</feature>
<name>A0ABQ7GW40_DUNSA</name>
<dbReference type="InterPro" id="IPR001537">
    <property type="entry name" value="SpoU_MeTrfase"/>
</dbReference>
<keyword evidence="4" id="KW-0809">Transit peptide</keyword>
<organism evidence="11 12">
    <name type="scientific">Dunaliella salina</name>
    <name type="common">Green alga</name>
    <name type="synonym">Protococcus salinus</name>
    <dbReference type="NCBI Taxonomy" id="3046"/>
    <lineage>
        <taxon>Eukaryota</taxon>
        <taxon>Viridiplantae</taxon>
        <taxon>Chlorophyta</taxon>
        <taxon>core chlorophytes</taxon>
        <taxon>Chlorophyceae</taxon>
        <taxon>CS clade</taxon>
        <taxon>Chlamydomonadales</taxon>
        <taxon>Dunaliellaceae</taxon>
        <taxon>Dunaliella</taxon>
    </lineage>
</organism>
<comment type="caution">
    <text evidence="11">The sequence shown here is derived from an EMBL/GenBank/DDBJ whole genome shotgun (WGS) entry which is preliminary data.</text>
</comment>